<evidence type="ECO:0000313" key="2">
    <source>
        <dbReference type="WBParaSite" id="PDA_v2.g12755.t1"/>
    </source>
</evidence>
<reference evidence="2" key="1">
    <citation type="submission" date="2022-11" db="UniProtKB">
        <authorList>
            <consortium name="WormBaseParasite"/>
        </authorList>
    </citation>
    <scope>IDENTIFICATION</scope>
</reference>
<sequence>MGLNSIVLALYFDNISFDEKMPEILDAIIGIQHLRILYVGECLNPDAFEIYLVEWVLKNGYIQSMLFIEEFIEHFITFKSELNLEFHETPDT</sequence>
<keyword evidence="1" id="KW-1185">Reference proteome</keyword>
<accession>A0A914P4F5</accession>
<protein>
    <submittedName>
        <fullName evidence="2">Uncharacterized protein</fullName>
    </submittedName>
</protein>
<evidence type="ECO:0000313" key="1">
    <source>
        <dbReference type="Proteomes" id="UP000887578"/>
    </source>
</evidence>
<name>A0A914P4F5_9BILA</name>
<dbReference type="Proteomes" id="UP000887578">
    <property type="component" value="Unplaced"/>
</dbReference>
<proteinExistence type="predicted"/>
<dbReference type="WBParaSite" id="PDA_v2.g12755.t1">
    <property type="protein sequence ID" value="PDA_v2.g12755.t1"/>
    <property type="gene ID" value="PDA_v2.g12755"/>
</dbReference>
<dbReference type="AlphaFoldDB" id="A0A914P4F5"/>
<organism evidence="1 2">
    <name type="scientific">Panagrolaimus davidi</name>
    <dbReference type="NCBI Taxonomy" id="227884"/>
    <lineage>
        <taxon>Eukaryota</taxon>
        <taxon>Metazoa</taxon>
        <taxon>Ecdysozoa</taxon>
        <taxon>Nematoda</taxon>
        <taxon>Chromadorea</taxon>
        <taxon>Rhabditida</taxon>
        <taxon>Tylenchina</taxon>
        <taxon>Panagrolaimomorpha</taxon>
        <taxon>Panagrolaimoidea</taxon>
        <taxon>Panagrolaimidae</taxon>
        <taxon>Panagrolaimus</taxon>
    </lineage>
</organism>